<comment type="similarity">
    <text evidence="2">Belongs to the DadA oxidoreductase family.</text>
</comment>
<dbReference type="GO" id="GO:0016491">
    <property type="term" value="F:oxidoreductase activity"/>
    <property type="evidence" value="ECO:0007669"/>
    <property type="project" value="UniProtKB-KW"/>
</dbReference>
<evidence type="ECO:0000256" key="1">
    <source>
        <dbReference type="ARBA" id="ARBA00001974"/>
    </source>
</evidence>
<proteinExistence type="inferred from homology"/>
<accession>A0A0C1PM02</accession>
<keyword evidence="7" id="KW-1185">Reference proteome</keyword>
<evidence type="ECO:0000256" key="2">
    <source>
        <dbReference type="ARBA" id="ARBA00009410"/>
    </source>
</evidence>
<dbReference type="GO" id="GO:0005737">
    <property type="term" value="C:cytoplasm"/>
    <property type="evidence" value="ECO:0007669"/>
    <property type="project" value="TreeGrafter"/>
</dbReference>
<dbReference type="GeneID" id="74913400"/>
<keyword evidence="3" id="KW-0285">Flavoprotein</keyword>
<dbReference type="PANTHER" id="PTHR13847">
    <property type="entry name" value="SARCOSINE DEHYDROGENASE-RELATED"/>
    <property type="match status" value="1"/>
</dbReference>
<organism evidence="6 7">
    <name type="scientific">Fructilactobacillus fructivorans</name>
    <dbReference type="NCBI Taxonomy" id="1614"/>
    <lineage>
        <taxon>Bacteria</taxon>
        <taxon>Bacillati</taxon>
        <taxon>Bacillota</taxon>
        <taxon>Bacilli</taxon>
        <taxon>Lactobacillales</taxon>
        <taxon>Lactobacillaceae</taxon>
        <taxon>Fructilactobacillus</taxon>
    </lineage>
</organism>
<evidence type="ECO:0000313" key="6">
    <source>
        <dbReference type="EMBL" id="KID41772.1"/>
    </source>
</evidence>
<dbReference type="Pfam" id="PF01266">
    <property type="entry name" value="DAO"/>
    <property type="match status" value="1"/>
</dbReference>
<dbReference type="SUPFAM" id="SSF51905">
    <property type="entry name" value="FAD/NAD(P)-binding domain"/>
    <property type="match status" value="1"/>
</dbReference>
<dbReference type="Gene3D" id="3.30.9.10">
    <property type="entry name" value="D-Amino Acid Oxidase, subunit A, domain 2"/>
    <property type="match status" value="1"/>
</dbReference>
<dbReference type="PANTHER" id="PTHR13847:SF286">
    <property type="entry name" value="D-AMINO ACID DEHYDROGENASE"/>
    <property type="match status" value="1"/>
</dbReference>
<dbReference type="SUPFAM" id="SSF54373">
    <property type="entry name" value="FAD-linked reductases, C-terminal domain"/>
    <property type="match status" value="1"/>
</dbReference>
<dbReference type="AlphaFoldDB" id="A0A0C1PM02"/>
<gene>
    <name evidence="6" type="ORF">LfDm3_0734</name>
</gene>
<sequence>MRKRIAIIGGGIVGSTAAYYLSQMPNADERDVVMFDDSYGQATKAASGIISPWLSKRRNKQWYNLAKAGAKLIPEIANATHMNSEIFDHCGTIITRENESNLDELYLFAKERTQVTPEMGKIQKLDRKAVQSQIPILTNPKSGVLVSGGSRINGALFCQHLISIAKKNNLTVHDGRARLINDHTISFKEQSFEFDRIIVATGAWVKETMQPLNVKVHVRPQKGQLVELKVPDFPTHENMPVMMPEGEYDFIPLGHGKLIVGATHDDNKEFDLSKEASVDNQLIDSAQNLVSGLTPTDIILSKVGTRAYTNDFAPFFGIVPNHDNVLIGSGLGSSGLTTGPMIGKLLAGSAIFGGHPDWKMYEKPISNYIS</sequence>
<comment type="cofactor">
    <cofactor evidence="1">
        <name>FAD</name>
        <dbReference type="ChEBI" id="CHEBI:57692"/>
    </cofactor>
</comment>
<protein>
    <submittedName>
        <fullName evidence="6">Glycine/D-amino acid oxidase family</fullName>
    </submittedName>
</protein>
<name>A0A0C1PM02_9LACO</name>
<evidence type="ECO:0000259" key="5">
    <source>
        <dbReference type="Pfam" id="PF01266"/>
    </source>
</evidence>
<dbReference type="OrthoDB" id="9805337at2"/>
<dbReference type="EMBL" id="JOJZ01000016">
    <property type="protein sequence ID" value="KID41772.1"/>
    <property type="molecule type" value="Genomic_DNA"/>
</dbReference>
<dbReference type="Proteomes" id="UP000031397">
    <property type="component" value="Unassembled WGS sequence"/>
</dbReference>
<evidence type="ECO:0000313" key="7">
    <source>
        <dbReference type="Proteomes" id="UP000031397"/>
    </source>
</evidence>
<dbReference type="Gene3D" id="3.50.50.60">
    <property type="entry name" value="FAD/NAD(P)-binding domain"/>
    <property type="match status" value="1"/>
</dbReference>
<dbReference type="PATRIC" id="fig|1614.7.peg.694"/>
<comment type="caution">
    <text evidence="6">The sequence shown here is derived from an EMBL/GenBank/DDBJ whole genome shotgun (WGS) entry which is preliminary data.</text>
</comment>
<reference evidence="6 7" key="1">
    <citation type="submission" date="2014-06" db="EMBL/GenBank/DDBJ databases">
        <title>Functional and comparative genomic analyses of the Drosophila gut microbiota identify candidate symbiosis factors.</title>
        <authorList>
            <person name="Newell P.D."/>
            <person name="Chaston J.M."/>
            <person name="Douglas A.E."/>
        </authorList>
    </citation>
    <scope>NUCLEOTIDE SEQUENCE [LARGE SCALE GENOMIC DNA]</scope>
    <source>
        <strain evidence="6 7">DmCS_002</strain>
    </source>
</reference>
<keyword evidence="4" id="KW-0560">Oxidoreductase</keyword>
<dbReference type="InterPro" id="IPR006076">
    <property type="entry name" value="FAD-dep_OxRdtase"/>
</dbReference>
<evidence type="ECO:0000256" key="4">
    <source>
        <dbReference type="ARBA" id="ARBA00023002"/>
    </source>
</evidence>
<dbReference type="RefSeq" id="WP_039144195.1">
    <property type="nucleotide sequence ID" value="NZ_JOJZ01000016.1"/>
</dbReference>
<feature type="domain" description="FAD dependent oxidoreductase" evidence="5">
    <location>
        <begin position="4"/>
        <end position="347"/>
    </location>
</feature>
<evidence type="ECO:0000256" key="3">
    <source>
        <dbReference type="ARBA" id="ARBA00022630"/>
    </source>
</evidence>
<dbReference type="InterPro" id="IPR036188">
    <property type="entry name" value="FAD/NAD-bd_sf"/>
</dbReference>